<proteinExistence type="predicted"/>
<feature type="region of interest" description="Disordered" evidence="1">
    <location>
        <begin position="375"/>
        <end position="438"/>
    </location>
</feature>
<gene>
    <name evidence="2" type="ORF">OH76DRAFT_1478160</name>
</gene>
<feature type="compositionally biased region" description="Polar residues" evidence="1">
    <location>
        <begin position="379"/>
        <end position="391"/>
    </location>
</feature>
<feature type="region of interest" description="Disordered" evidence="1">
    <location>
        <begin position="186"/>
        <end position="300"/>
    </location>
</feature>
<dbReference type="STRING" id="139420.A0A371DSI8"/>
<feature type="compositionally biased region" description="Low complexity" evidence="1">
    <location>
        <begin position="526"/>
        <end position="539"/>
    </location>
</feature>
<dbReference type="AlphaFoldDB" id="A0A371DSI8"/>
<evidence type="ECO:0000313" key="2">
    <source>
        <dbReference type="EMBL" id="RDX55523.1"/>
    </source>
</evidence>
<sequence length="585" mass="65173">MNQNNPNQVPMQNGLMNALMGYLPPQAQVPGGAAPMQTFPFQQQQPVLWPGWQPQGNVAVPGGAQYMHQWAAQPATPQQQAVPAAAQPPSANEIAAAVAAAVQPLLQDKHASPVGSKANDETILIEALRKAKADGLTPRQGLEKLHNVNDHTETGWKNYFLDHLERLYPKVYRASVRPSVPYVEVPRLPSTSRNQAGPSSASSRKGRSRSPSGHNPPAITRVRTGSHEPPSSLPRRRINNDASLSRSYAARETGGHETPSSPSAVRSKRGGPVTDFHAGTQIPPLTVYSKPKAPLHKPGNNRFTDDDKVFFIHYLRWRLRREGPIPTRAVLYAELAEQTPHRDAEAWKRHWDDHPQLPDRILIEARNRLNDNIDDQTVPAASSQSQIPQDESSNEEGDGDDDDDGEDEDEEEAEVRPADHPPASATTNGKGKKPRKEVVRVKVTESDLREMAKYWAERDAKWYSYRSVSARWKDFSKTNTKRSLSAWINIFNKRGKVIEKYRKEYLLQDAEEEKPRISPTPPRPPTTGSSASHSQAASAELHRTEGRASTLQKRSVETRPAARDPSSTQKRVKREEPEYIDLTSD</sequence>
<feature type="region of interest" description="Disordered" evidence="1">
    <location>
        <begin position="509"/>
        <end position="585"/>
    </location>
</feature>
<evidence type="ECO:0000256" key="1">
    <source>
        <dbReference type="SAM" id="MobiDB-lite"/>
    </source>
</evidence>
<accession>A0A371DSI8</accession>
<name>A0A371DSI8_9APHY</name>
<dbReference type="OrthoDB" id="3194584at2759"/>
<feature type="compositionally biased region" description="Acidic residues" evidence="1">
    <location>
        <begin position="392"/>
        <end position="413"/>
    </location>
</feature>
<organism evidence="2 3">
    <name type="scientific">Lentinus brumalis</name>
    <dbReference type="NCBI Taxonomy" id="2498619"/>
    <lineage>
        <taxon>Eukaryota</taxon>
        <taxon>Fungi</taxon>
        <taxon>Dikarya</taxon>
        <taxon>Basidiomycota</taxon>
        <taxon>Agaricomycotina</taxon>
        <taxon>Agaricomycetes</taxon>
        <taxon>Polyporales</taxon>
        <taxon>Polyporaceae</taxon>
        <taxon>Lentinus</taxon>
    </lineage>
</organism>
<dbReference type="EMBL" id="KZ857382">
    <property type="protein sequence ID" value="RDX55523.1"/>
    <property type="molecule type" value="Genomic_DNA"/>
</dbReference>
<dbReference type="Proteomes" id="UP000256964">
    <property type="component" value="Unassembled WGS sequence"/>
</dbReference>
<keyword evidence="3" id="KW-1185">Reference proteome</keyword>
<feature type="compositionally biased region" description="Low complexity" evidence="1">
    <location>
        <begin position="196"/>
        <end position="213"/>
    </location>
</feature>
<reference evidence="2 3" key="1">
    <citation type="journal article" date="2018" name="Biotechnol. Biofuels">
        <title>Integrative visual omics of the white-rot fungus Polyporus brumalis exposes the biotechnological potential of its oxidative enzymes for delignifying raw plant biomass.</title>
        <authorList>
            <person name="Miyauchi S."/>
            <person name="Rancon A."/>
            <person name="Drula E."/>
            <person name="Hage H."/>
            <person name="Chaduli D."/>
            <person name="Favel A."/>
            <person name="Grisel S."/>
            <person name="Henrissat B."/>
            <person name="Herpoel-Gimbert I."/>
            <person name="Ruiz-Duenas F.J."/>
            <person name="Chevret D."/>
            <person name="Hainaut M."/>
            <person name="Lin J."/>
            <person name="Wang M."/>
            <person name="Pangilinan J."/>
            <person name="Lipzen A."/>
            <person name="Lesage-Meessen L."/>
            <person name="Navarro D."/>
            <person name="Riley R."/>
            <person name="Grigoriev I.V."/>
            <person name="Zhou S."/>
            <person name="Raouche S."/>
            <person name="Rosso M.N."/>
        </authorList>
    </citation>
    <scope>NUCLEOTIDE SEQUENCE [LARGE SCALE GENOMIC DNA]</scope>
    <source>
        <strain evidence="2 3">BRFM 1820</strain>
    </source>
</reference>
<protein>
    <submittedName>
        <fullName evidence="2">Uncharacterized protein</fullName>
    </submittedName>
</protein>
<evidence type="ECO:0000313" key="3">
    <source>
        <dbReference type="Proteomes" id="UP000256964"/>
    </source>
</evidence>